<accession>F3ZZ27</accession>
<evidence type="ECO:0000256" key="2">
    <source>
        <dbReference type="ARBA" id="ARBA00022490"/>
    </source>
</evidence>
<dbReference type="Gene3D" id="1.10.150.170">
    <property type="entry name" value="Putative methyltransferase TM0872, insert domain"/>
    <property type="match status" value="1"/>
</dbReference>
<comment type="catalytic activity">
    <reaction evidence="7">
        <text>cytidine(1402) in 16S rRNA + S-adenosyl-L-methionine = N(4)-methylcytidine(1402) in 16S rRNA + S-adenosyl-L-homocysteine + H(+)</text>
        <dbReference type="Rhea" id="RHEA:42928"/>
        <dbReference type="Rhea" id="RHEA-COMP:10286"/>
        <dbReference type="Rhea" id="RHEA-COMP:10287"/>
        <dbReference type="ChEBI" id="CHEBI:15378"/>
        <dbReference type="ChEBI" id="CHEBI:57856"/>
        <dbReference type="ChEBI" id="CHEBI:59789"/>
        <dbReference type="ChEBI" id="CHEBI:74506"/>
        <dbReference type="ChEBI" id="CHEBI:82748"/>
        <dbReference type="EC" id="2.1.1.199"/>
    </reaction>
</comment>
<gene>
    <name evidence="7" type="primary">rsmH</name>
    <name evidence="8" type="ordered locus">Mahau_1598</name>
</gene>
<dbReference type="PIRSF" id="PIRSF004486">
    <property type="entry name" value="MraW"/>
    <property type="match status" value="1"/>
</dbReference>
<comment type="similarity">
    <text evidence="1 7">Belongs to the methyltransferase superfamily. RsmH family.</text>
</comment>
<dbReference type="Proteomes" id="UP000008457">
    <property type="component" value="Chromosome"/>
</dbReference>
<feature type="binding site" evidence="7">
    <location>
        <begin position="34"/>
        <end position="36"/>
    </location>
    <ligand>
        <name>S-adenosyl-L-methionine</name>
        <dbReference type="ChEBI" id="CHEBI:59789"/>
    </ligand>
</feature>
<dbReference type="HOGENOM" id="CLU_038422_2_0_9"/>
<dbReference type="PANTHER" id="PTHR11265:SF0">
    <property type="entry name" value="12S RRNA N4-METHYLCYTIDINE METHYLTRANSFERASE"/>
    <property type="match status" value="1"/>
</dbReference>
<dbReference type="KEGG" id="mas:Mahau_1598"/>
<dbReference type="NCBIfam" id="TIGR00006">
    <property type="entry name" value="16S rRNA (cytosine(1402)-N(4))-methyltransferase RsmH"/>
    <property type="match status" value="1"/>
</dbReference>
<evidence type="ECO:0000256" key="4">
    <source>
        <dbReference type="ARBA" id="ARBA00022603"/>
    </source>
</evidence>
<dbReference type="FunFam" id="1.10.150.170:FF:000001">
    <property type="entry name" value="Ribosomal RNA small subunit methyltransferase H"/>
    <property type="match status" value="1"/>
</dbReference>
<keyword evidence="5 7" id="KW-0808">Transferase</keyword>
<dbReference type="EMBL" id="CP002360">
    <property type="protein sequence ID" value="AEE96786.1"/>
    <property type="molecule type" value="Genomic_DNA"/>
</dbReference>
<dbReference type="InterPro" id="IPR002903">
    <property type="entry name" value="RsmH"/>
</dbReference>
<evidence type="ECO:0000256" key="7">
    <source>
        <dbReference type="HAMAP-Rule" id="MF_01007"/>
    </source>
</evidence>
<comment type="subcellular location">
    <subcellularLocation>
        <location evidence="7">Cytoplasm</location>
    </subcellularLocation>
</comment>
<evidence type="ECO:0000256" key="1">
    <source>
        <dbReference type="ARBA" id="ARBA00010396"/>
    </source>
</evidence>
<feature type="binding site" evidence="7">
    <location>
        <position position="81"/>
    </location>
    <ligand>
        <name>S-adenosyl-L-methionine</name>
        <dbReference type="ChEBI" id="CHEBI:59789"/>
    </ligand>
</feature>
<feature type="binding site" evidence="7">
    <location>
        <position position="109"/>
    </location>
    <ligand>
        <name>S-adenosyl-L-methionine</name>
        <dbReference type="ChEBI" id="CHEBI:59789"/>
    </ligand>
</feature>
<reference evidence="8 9" key="2">
    <citation type="journal article" date="2011" name="Stand. Genomic Sci.">
        <title>Complete genome sequence of Mahella australiensis type strain (50-1 BON).</title>
        <authorList>
            <person name="Sikorski J."/>
            <person name="Teshima H."/>
            <person name="Nolan M."/>
            <person name="Lucas S."/>
            <person name="Hammon N."/>
            <person name="Deshpande S."/>
            <person name="Cheng J.F."/>
            <person name="Pitluck S."/>
            <person name="Liolios K."/>
            <person name="Pagani I."/>
            <person name="Ivanova N."/>
            <person name="Huntemann M."/>
            <person name="Mavromatis K."/>
            <person name="Ovchinikova G."/>
            <person name="Pati A."/>
            <person name="Tapia R."/>
            <person name="Han C."/>
            <person name="Goodwin L."/>
            <person name="Chen A."/>
            <person name="Palaniappan K."/>
            <person name="Land M."/>
            <person name="Hauser L."/>
            <person name="Ngatchou-Djao O.D."/>
            <person name="Rohde M."/>
            <person name="Pukall R."/>
            <person name="Spring S."/>
            <person name="Abt B."/>
            <person name="Goker M."/>
            <person name="Detter J.C."/>
            <person name="Woyke T."/>
            <person name="Bristow J."/>
            <person name="Markowitz V."/>
            <person name="Hugenholtz P."/>
            <person name="Eisen J.A."/>
            <person name="Kyrpides N.C."/>
            <person name="Klenk H.P."/>
            <person name="Lapidus A."/>
        </authorList>
    </citation>
    <scope>NUCLEOTIDE SEQUENCE [LARGE SCALE GENOMIC DNA]</scope>
    <source>
        <strain evidence="9">DSM 15567 / CIP 107919 / 50-1 BON</strain>
    </source>
</reference>
<keyword evidence="9" id="KW-1185">Reference proteome</keyword>
<keyword evidence="3 7" id="KW-0698">rRNA processing</keyword>
<evidence type="ECO:0000256" key="6">
    <source>
        <dbReference type="ARBA" id="ARBA00022691"/>
    </source>
</evidence>
<proteinExistence type="inferred from homology"/>
<dbReference type="GO" id="GO:0005737">
    <property type="term" value="C:cytoplasm"/>
    <property type="evidence" value="ECO:0007669"/>
    <property type="project" value="UniProtKB-SubCell"/>
</dbReference>
<evidence type="ECO:0000256" key="3">
    <source>
        <dbReference type="ARBA" id="ARBA00022552"/>
    </source>
</evidence>
<feature type="binding site" evidence="7">
    <location>
        <position position="54"/>
    </location>
    <ligand>
        <name>S-adenosyl-L-methionine</name>
        <dbReference type="ChEBI" id="CHEBI:59789"/>
    </ligand>
</feature>
<evidence type="ECO:0000313" key="9">
    <source>
        <dbReference type="Proteomes" id="UP000008457"/>
    </source>
</evidence>
<organism evidence="8 9">
    <name type="scientific">Mahella australiensis (strain DSM 15567 / CIP 107919 / 50-1 BON)</name>
    <dbReference type="NCBI Taxonomy" id="697281"/>
    <lineage>
        <taxon>Bacteria</taxon>
        <taxon>Bacillati</taxon>
        <taxon>Bacillota</taxon>
        <taxon>Clostridia</taxon>
        <taxon>Thermoanaerobacterales</taxon>
        <taxon>Thermoanaerobacterales Family IV. Incertae Sedis</taxon>
        <taxon>Mahella</taxon>
    </lineage>
</organism>
<feature type="binding site" evidence="7">
    <location>
        <position position="102"/>
    </location>
    <ligand>
        <name>S-adenosyl-L-methionine</name>
        <dbReference type="ChEBI" id="CHEBI:59789"/>
    </ligand>
</feature>
<dbReference type="EC" id="2.1.1.199" evidence="7"/>
<dbReference type="PANTHER" id="PTHR11265">
    <property type="entry name" value="S-ADENOSYL-METHYLTRANSFERASE MRAW"/>
    <property type="match status" value="1"/>
</dbReference>
<reference evidence="9" key="1">
    <citation type="submission" date="2010-11" db="EMBL/GenBank/DDBJ databases">
        <title>The complete genome of Mahella australiensis DSM 15567.</title>
        <authorList>
            <consortium name="US DOE Joint Genome Institute (JGI-PGF)"/>
            <person name="Lucas S."/>
            <person name="Copeland A."/>
            <person name="Lapidus A."/>
            <person name="Bruce D."/>
            <person name="Goodwin L."/>
            <person name="Pitluck S."/>
            <person name="Kyrpides N."/>
            <person name="Mavromatis K."/>
            <person name="Pagani I."/>
            <person name="Ivanova N."/>
            <person name="Teshima H."/>
            <person name="Brettin T."/>
            <person name="Detter J.C."/>
            <person name="Han C."/>
            <person name="Tapia R."/>
            <person name="Land M."/>
            <person name="Hauser L."/>
            <person name="Markowitz V."/>
            <person name="Cheng J.-F."/>
            <person name="Hugenholtz P."/>
            <person name="Woyke T."/>
            <person name="Wu D."/>
            <person name="Spring S."/>
            <person name="Pukall R."/>
            <person name="Steenblock K."/>
            <person name="Schneider S."/>
            <person name="Klenk H.-P."/>
            <person name="Eisen J.A."/>
        </authorList>
    </citation>
    <scope>NUCLEOTIDE SEQUENCE [LARGE SCALE GENOMIC DNA]</scope>
    <source>
        <strain evidence="9">DSM 15567 / CIP 107919 / 50-1 BON</strain>
    </source>
</reference>
<keyword evidence="6 7" id="KW-0949">S-adenosyl-L-methionine</keyword>
<name>F3ZZ27_MAHA5</name>
<dbReference type="SUPFAM" id="SSF53335">
    <property type="entry name" value="S-adenosyl-L-methionine-dependent methyltransferases"/>
    <property type="match status" value="1"/>
</dbReference>
<dbReference type="STRING" id="697281.Mahau_1598"/>
<evidence type="ECO:0000256" key="5">
    <source>
        <dbReference type="ARBA" id="ARBA00022679"/>
    </source>
</evidence>
<dbReference type="InterPro" id="IPR029063">
    <property type="entry name" value="SAM-dependent_MTases_sf"/>
</dbReference>
<protein>
    <recommendedName>
        <fullName evidence="7">Ribosomal RNA small subunit methyltransferase H</fullName>
        <ecNumber evidence="7">2.1.1.199</ecNumber>
    </recommendedName>
    <alternativeName>
        <fullName evidence="7">16S rRNA m(4)C1402 methyltransferase</fullName>
    </alternativeName>
    <alternativeName>
        <fullName evidence="7">rRNA (cytosine-N(4)-)-methyltransferase RsmH</fullName>
    </alternativeName>
</protein>
<dbReference type="Gene3D" id="3.40.50.150">
    <property type="entry name" value="Vaccinia Virus protein VP39"/>
    <property type="match status" value="1"/>
</dbReference>
<dbReference type="eggNOG" id="COG0275">
    <property type="taxonomic scope" value="Bacteria"/>
</dbReference>
<dbReference type="GO" id="GO:0071424">
    <property type="term" value="F:rRNA (cytosine-N4-)-methyltransferase activity"/>
    <property type="evidence" value="ECO:0007669"/>
    <property type="project" value="UniProtKB-UniRule"/>
</dbReference>
<dbReference type="SUPFAM" id="SSF81799">
    <property type="entry name" value="Putative methyltransferase TM0872, insert domain"/>
    <property type="match status" value="1"/>
</dbReference>
<comment type="function">
    <text evidence="7">Specifically methylates the N4 position of cytidine in position 1402 (C1402) of 16S rRNA.</text>
</comment>
<dbReference type="Pfam" id="PF01795">
    <property type="entry name" value="Methyltransf_5"/>
    <property type="match status" value="1"/>
</dbReference>
<dbReference type="AlphaFoldDB" id="F3ZZ27"/>
<dbReference type="GO" id="GO:0070475">
    <property type="term" value="P:rRNA base methylation"/>
    <property type="evidence" value="ECO:0007669"/>
    <property type="project" value="UniProtKB-UniRule"/>
</dbReference>
<evidence type="ECO:0000313" key="8">
    <source>
        <dbReference type="EMBL" id="AEE96786.1"/>
    </source>
</evidence>
<sequence>MMNDYHKPVLVEEVMQYMSCRKGGIYIDGTIGGGGHALEICRRIDGDGLLIGIDKDDEALAHAAETLKEYSSCVRLIKGDFRYMKALVNGIEVNEVDGVLLDLGVSSHQLDDAGRGFSYNAEAVLDMRMDKQQLLTAKDVVNTYDEKRLYEIIKDYGEERWAKRIASFIVKERQRYPIETTGQLVEVIKRAIPAAARREGPHPARRTFQAIRIEVNDELNSIKEGLIQAMDCLKPGGRLCVISFHSLEDRLVKDTFRRWQNPCTCPPDTPLCVCGNKPVAAIVTKKPVIATPDEVESNPRARSAKLRVCEKL</sequence>
<dbReference type="InterPro" id="IPR023397">
    <property type="entry name" value="SAM-dep_MeTrfase_MraW_recog"/>
</dbReference>
<keyword evidence="2 7" id="KW-0963">Cytoplasm</keyword>
<keyword evidence="4 7" id="KW-0489">Methyltransferase</keyword>
<dbReference type="HAMAP" id="MF_01007">
    <property type="entry name" value="16SrRNA_methyltr_H"/>
    <property type="match status" value="1"/>
</dbReference>